<proteinExistence type="predicted"/>
<dbReference type="InterPro" id="IPR036942">
    <property type="entry name" value="Beta-barrel_TonB_sf"/>
</dbReference>
<accession>A0A830ZXR1</accession>
<dbReference type="AlphaFoldDB" id="A0A830ZXR1"/>
<evidence type="ECO:0000256" key="2">
    <source>
        <dbReference type="ARBA" id="ARBA00023136"/>
    </source>
</evidence>
<evidence type="ECO:0000313" key="5">
    <source>
        <dbReference type="Proteomes" id="UP000013111"/>
    </source>
</evidence>
<evidence type="ECO:0000256" key="1">
    <source>
        <dbReference type="ARBA" id="ARBA00004442"/>
    </source>
</evidence>
<gene>
    <name evidence="4" type="ORF">BN437_2878</name>
</gene>
<comment type="caution">
    <text evidence="4">The sequence shown here is derived from an EMBL/GenBank/DDBJ whole genome shotgun (WGS) entry which is preliminary data.</text>
</comment>
<protein>
    <submittedName>
        <fullName evidence="4">Ferrichrome-iron receptor</fullName>
    </submittedName>
</protein>
<organism evidence="4 5">
    <name type="scientific">Erwinia amylovora NBRC 12687 = CFBP 1232</name>
    <dbReference type="NCBI Taxonomy" id="1219359"/>
    <lineage>
        <taxon>Bacteria</taxon>
        <taxon>Pseudomonadati</taxon>
        <taxon>Pseudomonadota</taxon>
        <taxon>Gammaproteobacteria</taxon>
        <taxon>Enterobacterales</taxon>
        <taxon>Erwiniaceae</taxon>
        <taxon>Erwinia</taxon>
    </lineage>
</organism>
<comment type="subcellular location">
    <subcellularLocation>
        <location evidence="1">Cell outer membrane</location>
    </subcellularLocation>
</comment>
<evidence type="ECO:0000313" key="4">
    <source>
        <dbReference type="EMBL" id="CCO94788.1"/>
    </source>
</evidence>
<dbReference type="Proteomes" id="UP000013111">
    <property type="component" value="Unassembled WGS sequence"/>
</dbReference>
<keyword evidence="3" id="KW-0998">Cell outer membrane</keyword>
<dbReference type="GO" id="GO:0009279">
    <property type="term" value="C:cell outer membrane"/>
    <property type="evidence" value="ECO:0007669"/>
    <property type="project" value="UniProtKB-SubCell"/>
</dbReference>
<keyword evidence="2" id="KW-0472">Membrane</keyword>
<reference evidence="4 5" key="2">
    <citation type="submission" date="2013-04" db="EMBL/GenBank/DDBJ databases">
        <title>Comparative genomics of 12 strains of Erwinia amylovora identifies a pan-genome with a large conserved core and provides insights into host specificity.</title>
        <authorList>
            <person name="Mann R.A."/>
            <person name="Smits T.H.M."/>
            <person name="Buehlmann A."/>
            <person name="Blom J."/>
            <person name="Goesmann A."/>
            <person name="Frey J.E."/>
            <person name="Plummer K.M."/>
            <person name="Beer S.V."/>
            <person name="Luck J."/>
            <person name="Duffy B."/>
            <person name="Rodoni B."/>
        </authorList>
    </citation>
    <scope>NUCLEOTIDE SEQUENCE [LARGE SCALE GENOMIC DNA]</scope>
    <source>
        <strain evidence="5">CFBP 1232</strain>
    </source>
</reference>
<reference evidence="4 5" key="1">
    <citation type="submission" date="2012-11" db="EMBL/GenBank/DDBJ databases">
        <authorList>
            <person name="Linke B."/>
        </authorList>
    </citation>
    <scope>NUCLEOTIDE SEQUENCE [LARGE SCALE GENOMIC DNA]</scope>
    <source>
        <strain evidence="5">CFBP 1232</strain>
    </source>
</reference>
<evidence type="ECO:0000256" key="3">
    <source>
        <dbReference type="ARBA" id="ARBA00023237"/>
    </source>
</evidence>
<sequence length="43" mass="5141">MEWDRWVLTLGGRYDYLMMSAFDRNGSEKKTHDQAFTWRGGLN</sequence>
<keyword evidence="4" id="KW-0675">Receptor</keyword>
<dbReference type="EMBL" id="CAPB01000035">
    <property type="protein sequence ID" value="CCO94788.1"/>
    <property type="molecule type" value="Genomic_DNA"/>
</dbReference>
<name>A0A830ZXR1_ERWAM</name>
<dbReference type="Gene3D" id="2.40.170.20">
    <property type="entry name" value="TonB-dependent receptor, beta-barrel domain"/>
    <property type="match status" value="1"/>
</dbReference>